<proteinExistence type="predicted"/>
<dbReference type="Pfam" id="PF00293">
    <property type="entry name" value="NUDIX"/>
    <property type="match status" value="1"/>
</dbReference>
<dbReference type="GO" id="GO:0006167">
    <property type="term" value="P:AMP biosynthetic process"/>
    <property type="evidence" value="ECO:0007669"/>
    <property type="project" value="TreeGrafter"/>
</dbReference>
<dbReference type="AlphaFoldDB" id="X1P8T8"/>
<dbReference type="PANTHER" id="PTHR21340:SF0">
    <property type="entry name" value="BIS(5'-NUCLEOSYL)-TETRAPHOSPHATASE [ASYMMETRICAL]"/>
    <property type="match status" value="1"/>
</dbReference>
<organism evidence="3">
    <name type="scientific">marine sediment metagenome</name>
    <dbReference type="NCBI Taxonomy" id="412755"/>
    <lineage>
        <taxon>unclassified sequences</taxon>
        <taxon>metagenomes</taxon>
        <taxon>ecological metagenomes</taxon>
    </lineage>
</organism>
<feature type="domain" description="Nudix hydrolase" evidence="2">
    <location>
        <begin position="1"/>
        <end position="92"/>
    </location>
</feature>
<feature type="non-terminal residue" evidence="3">
    <location>
        <position position="1"/>
    </location>
</feature>
<dbReference type="InterPro" id="IPR000086">
    <property type="entry name" value="NUDIX_hydrolase_dom"/>
</dbReference>
<dbReference type="PROSITE" id="PS51462">
    <property type="entry name" value="NUDIX"/>
    <property type="match status" value="1"/>
</dbReference>
<evidence type="ECO:0000313" key="3">
    <source>
        <dbReference type="EMBL" id="GAI35435.1"/>
    </source>
</evidence>
<accession>X1P8T8</accession>
<gene>
    <name evidence="3" type="ORF">S06H3_42027</name>
</gene>
<evidence type="ECO:0000259" key="2">
    <source>
        <dbReference type="PROSITE" id="PS51462"/>
    </source>
</evidence>
<name>X1P8T8_9ZZZZ</name>
<reference evidence="3" key="1">
    <citation type="journal article" date="2014" name="Front. Microbiol.">
        <title>High frequency of phylogenetically diverse reductive dehalogenase-homologous genes in deep subseafloor sedimentary metagenomes.</title>
        <authorList>
            <person name="Kawai M."/>
            <person name="Futagami T."/>
            <person name="Toyoda A."/>
            <person name="Takaki Y."/>
            <person name="Nishi S."/>
            <person name="Hori S."/>
            <person name="Arai W."/>
            <person name="Tsubouchi T."/>
            <person name="Morono Y."/>
            <person name="Uchiyama I."/>
            <person name="Ito T."/>
            <person name="Fujiyama A."/>
            <person name="Inagaki F."/>
            <person name="Takami H."/>
        </authorList>
    </citation>
    <scope>NUCLEOTIDE SEQUENCE</scope>
    <source>
        <strain evidence="3">Expedition CK06-06</strain>
    </source>
</reference>
<dbReference type="InterPro" id="IPR015797">
    <property type="entry name" value="NUDIX_hydrolase-like_dom_sf"/>
</dbReference>
<dbReference type="InterPro" id="IPR051325">
    <property type="entry name" value="Nudix_hydrolase_domain"/>
</dbReference>
<dbReference type="EMBL" id="BARV01025956">
    <property type="protein sequence ID" value="GAI35435.1"/>
    <property type="molecule type" value="Genomic_DNA"/>
</dbReference>
<dbReference type="GO" id="GO:0004081">
    <property type="term" value="F:bis(5'-nucleosyl)-tetraphosphatase (asymmetrical) activity"/>
    <property type="evidence" value="ECO:0007669"/>
    <property type="project" value="TreeGrafter"/>
</dbReference>
<dbReference type="GO" id="GO:0006754">
    <property type="term" value="P:ATP biosynthetic process"/>
    <property type="evidence" value="ECO:0007669"/>
    <property type="project" value="TreeGrafter"/>
</dbReference>
<sequence length="100" mass="11796">GEKLEETVKREVKEETGIEDIKFIPGFKESIKYFYKLKGRNIFKIVTFFLAEAETKKVKISWEHIGYQWLSYQEAIAQLTFKNAKEILKKANDFLSKKSI</sequence>
<evidence type="ECO:0000256" key="1">
    <source>
        <dbReference type="ARBA" id="ARBA00022801"/>
    </source>
</evidence>
<protein>
    <recommendedName>
        <fullName evidence="2">Nudix hydrolase domain-containing protein</fullName>
    </recommendedName>
</protein>
<dbReference type="SUPFAM" id="SSF55811">
    <property type="entry name" value="Nudix"/>
    <property type="match status" value="1"/>
</dbReference>
<dbReference type="Gene3D" id="3.90.79.10">
    <property type="entry name" value="Nucleoside Triphosphate Pyrophosphohydrolase"/>
    <property type="match status" value="1"/>
</dbReference>
<comment type="caution">
    <text evidence="3">The sequence shown here is derived from an EMBL/GenBank/DDBJ whole genome shotgun (WGS) entry which is preliminary data.</text>
</comment>
<keyword evidence="1" id="KW-0378">Hydrolase</keyword>
<dbReference type="PANTHER" id="PTHR21340">
    <property type="entry name" value="DIADENOSINE 5,5-P1,P4-TETRAPHOSPHATE PYROPHOSPHOHYDROLASE MUTT"/>
    <property type="match status" value="1"/>
</dbReference>